<protein>
    <submittedName>
        <fullName evidence="1">Uncharacterized protein</fullName>
    </submittedName>
</protein>
<accession>A0A1G1VNW6</accession>
<evidence type="ECO:0000313" key="1">
    <source>
        <dbReference type="EMBL" id="OGY17092.1"/>
    </source>
</evidence>
<sequence>MTCECFDVRVALAATYKGFKDAHRFGDTPLVGGLKAIGHTFEDIRSRGREIKNPTDAYFMTKLERKINPRAGRDELFWEGHNRSIRESMRRRVAWLRLHKAGPEEIAQAKLEYSDWVQSERTILESNGGMPVRFFSSRDGDATQGMAFHQVSSQNGELILESQLLPFGRVEQIETLRDLVGNMREPINFRQDLPGMIQESLSVNQEVGVPIHVMEGVNGGAGLGIGISDVHLGGVLEEAEVIKPLEIAVIETPKYGEISVSQPHFGSGVVDNENERIEEVVTEKIVVPTMTGTDLVSEEMMESRILVPEVHLGGVLETDRMEEAITEGTEFTEGTEKIVVPTVTGTDLVSDLVSEEMMKSKVLVPSFTELPRYEEVKVVEPQVIAPVQQEVVVMDEKGITEDTEVIESTEEISVTANDSVPSVIKEVSVEEVHLGGVLETDRMEEAIAESTEVIEGTENSMIFNGVNGVSVPVVIKETFNEPVEYQEHKSVKAKIVWLSRSIANVVADGLMGRWWKLKQAKPILAWLVYGMALIQFDSVDKSRFDGVVSGQMSQWRLSPVRVWADRVVRRAKRVKDEIVQVGWGVYKQLFANI</sequence>
<organism evidence="1 2">
    <name type="scientific">Candidatus Chisholmbacteria bacterium RIFCSPHIGHO2_01_FULL_48_12</name>
    <dbReference type="NCBI Taxonomy" id="1797589"/>
    <lineage>
        <taxon>Bacteria</taxon>
        <taxon>Candidatus Chisholmiibacteriota</taxon>
    </lineage>
</organism>
<comment type="caution">
    <text evidence="1">The sequence shown here is derived from an EMBL/GenBank/DDBJ whole genome shotgun (WGS) entry which is preliminary data.</text>
</comment>
<name>A0A1G1VNW6_9BACT</name>
<proteinExistence type="predicted"/>
<dbReference type="AlphaFoldDB" id="A0A1G1VNW6"/>
<dbReference type="STRING" id="1797589.A2784_03960"/>
<dbReference type="EMBL" id="MHCH01000033">
    <property type="protein sequence ID" value="OGY17092.1"/>
    <property type="molecule type" value="Genomic_DNA"/>
</dbReference>
<gene>
    <name evidence="1" type="ORF">A2784_03960</name>
</gene>
<reference evidence="1 2" key="1">
    <citation type="journal article" date="2016" name="Nat. Commun.">
        <title>Thousands of microbial genomes shed light on interconnected biogeochemical processes in an aquifer system.</title>
        <authorList>
            <person name="Anantharaman K."/>
            <person name="Brown C.T."/>
            <person name="Hug L.A."/>
            <person name="Sharon I."/>
            <person name="Castelle C.J."/>
            <person name="Probst A.J."/>
            <person name="Thomas B.C."/>
            <person name="Singh A."/>
            <person name="Wilkins M.J."/>
            <person name="Karaoz U."/>
            <person name="Brodie E.L."/>
            <person name="Williams K.H."/>
            <person name="Hubbard S.S."/>
            <person name="Banfield J.F."/>
        </authorList>
    </citation>
    <scope>NUCLEOTIDE SEQUENCE [LARGE SCALE GENOMIC DNA]</scope>
</reference>
<dbReference type="Proteomes" id="UP000177324">
    <property type="component" value="Unassembled WGS sequence"/>
</dbReference>
<evidence type="ECO:0000313" key="2">
    <source>
        <dbReference type="Proteomes" id="UP000177324"/>
    </source>
</evidence>